<evidence type="ECO:0000313" key="2">
    <source>
        <dbReference type="EMBL" id="RXN11067.1"/>
    </source>
</evidence>
<evidence type="ECO:0000313" key="3">
    <source>
        <dbReference type="EMBL" id="RXN13310.1"/>
    </source>
</evidence>
<accession>A0A498LYH8</accession>
<dbReference type="AlphaFoldDB" id="A0A498LYH8"/>
<name>A0A498LYH8_LABRO</name>
<feature type="compositionally biased region" description="Basic and acidic residues" evidence="1">
    <location>
        <begin position="102"/>
        <end position="122"/>
    </location>
</feature>
<sequence length="138" mass="15089">MSMSTIPTSFLESAAQVSSPISEEPEYGDLTSVQWWGTIEAGERSCPTSLGFSDESEKAESGECGLRLSRCNTEDSGAVEEHPCPTKPQRGKGSHLCILGPYREHLRPTVPHNREQIPESRSSRATSRGSSGDSRKHR</sequence>
<evidence type="ECO:0000256" key="1">
    <source>
        <dbReference type="SAM" id="MobiDB-lite"/>
    </source>
</evidence>
<protein>
    <submittedName>
        <fullName evidence="3">Neurofilament heavy polypeptide-like protein</fullName>
    </submittedName>
</protein>
<reference evidence="3 4" key="1">
    <citation type="submission" date="2018-03" db="EMBL/GenBank/DDBJ databases">
        <title>Draft genome sequence of Rohu Carp (Labeo rohita).</title>
        <authorList>
            <person name="Das P."/>
            <person name="Kushwaha B."/>
            <person name="Joshi C.G."/>
            <person name="Kumar D."/>
            <person name="Nagpure N.S."/>
            <person name="Sahoo L."/>
            <person name="Das S.P."/>
            <person name="Bit A."/>
            <person name="Patnaik S."/>
            <person name="Meher P.K."/>
            <person name="Jayasankar P."/>
            <person name="Koringa P.G."/>
            <person name="Patel N.V."/>
            <person name="Hinsu A.T."/>
            <person name="Kumar R."/>
            <person name="Pandey M."/>
            <person name="Agarwal S."/>
            <person name="Srivastava S."/>
            <person name="Singh M."/>
            <person name="Iquebal M.A."/>
            <person name="Jaiswal S."/>
            <person name="Angadi U.B."/>
            <person name="Kumar N."/>
            <person name="Raza M."/>
            <person name="Shah T.M."/>
            <person name="Rai A."/>
            <person name="Jena J.K."/>
        </authorList>
    </citation>
    <scope>NUCLEOTIDE SEQUENCE [LARGE SCALE GENOMIC DNA]</scope>
    <source>
        <strain evidence="3">DASCIFA01</strain>
        <tissue evidence="3">Testis</tissue>
    </source>
</reference>
<dbReference type="EMBL" id="QBIY01012990">
    <property type="protein sequence ID" value="RXN13310.1"/>
    <property type="molecule type" value="Genomic_DNA"/>
</dbReference>
<evidence type="ECO:0000313" key="4">
    <source>
        <dbReference type="Proteomes" id="UP000290572"/>
    </source>
</evidence>
<dbReference type="EMBL" id="QBIY01013154">
    <property type="protein sequence ID" value="RXN11067.1"/>
    <property type="molecule type" value="Genomic_DNA"/>
</dbReference>
<feature type="region of interest" description="Disordered" evidence="1">
    <location>
        <begin position="1"/>
        <end position="25"/>
    </location>
</feature>
<feature type="compositionally biased region" description="Polar residues" evidence="1">
    <location>
        <begin position="1"/>
        <end position="21"/>
    </location>
</feature>
<dbReference type="Proteomes" id="UP000290572">
    <property type="component" value="Unassembled WGS sequence"/>
</dbReference>
<comment type="caution">
    <text evidence="3">The sequence shown here is derived from an EMBL/GenBank/DDBJ whole genome shotgun (WGS) entry which is preliminary data.</text>
</comment>
<gene>
    <name evidence="3" type="ORF">ROHU_029069</name>
    <name evidence="2" type="ORF">ROHU_030270</name>
</gene>
<organism evidence="3 4">
    <name type="scientific">Labeo rohita</name>
    <name type="common">Indian major carp</name>
    <name type="synonym">Cyprinus rohita</name>
    <dbReference type="NCBI Taxonomy" id="84645"/>
    <lineage>
        <taxon>Eukaryota</taxon>
        <taxon>Metazoa</taxon>
        <taxon>Chordata</taxon>
        <taxon>Craniata</taxon>
        <taxon>Vertebrata</taxon>
        <taxon>Euteleostomi</taxon>
        <taxon>Actinopterygii</taxon>
        <taxon>Neopterygii</taxon>
        <taxon>Teleostei</taxon>
        <taxon>Ostariophysi</taxon>
        <taxon>Cypriniformes</taxon>
        <taxon>Cyprinidae</taxon>
        <taxon>Labeoninae</taxon>
        <taxon>Labeonini</taxon>
        <taxon>Labeo</taxon>
    </lineage>
</organism>
<feature type="region of interest" description="Disordered" evidence="1">
    <location>
        <begin position="75"/>
        <end position="138"/>
    </location>
</feature>
<proteinExistence type="predicted"/>
<keyword evidence="4" id="KW-1185">Reference proteome</keyword>
<feature type="compositionally biased region" description="Low complexity" evidence="1">
    <location>
        <begin position="123"/>
        <end position="132"/>
    </location>
</feature>